<evidence type="ECO:0000313" key="13">
    <source>
        <dbReference type="EMBL" id="JAT61612.1"/>
    </source>
</evidence>
<dbReference type="GO" id="GO:0005794">
    <property type="term" value="C:Golgi apparatus"/>
    <property type="evidence" value="ECO:0007669"/>
    <property type="project" value="UniProtKB-SubCell"/>
</dbReference>
<evidence type="ECO:0000256" key="8">
    <source>
        <dbReference type="ARBA" id="ARBA00023136"/>
    </source>
</evidence>
<keyword evidence="5" id="KW-0597">Phosphoprotein</keyword>
<evidence type="ECO:0000256" key="10">
    <source>
        <dbReference type="ARBA" id="ARBA00023570"/>
    </source>
</evidence>
<reference evidence="13" key="1">
    <citation type="submission" date="2015-07" db="EMBL/GenBank/DDBJ databases">
        <title>Transcriptome Assembly of Anthurium amnicola.</title>
        <authorList>
            <person name="Suzuki J."/>
        </authorList>
    </citation>
    <scope>NUCLEOTIDE SEQUENCE</scope>
</reference>
<dbReference type="SUPFAM" id="SSF48371">
    <property type="entry name" value="ARM repeat"/>
    <property type="match status" value="1"/>
</dbReference>
<organism evidence="13">
    <name type="scientific">Anthurium amnicola</name>
    <dbReference type="NCBI Taxonomy" id="1678845"/>
    <lineage>
        <taxon>Eukaryota</taxon>
        <taxon>Viridiplantae</taxon>
        <taxon>Streptophyta</taxon>
        <taxon>Embryophyta</taxon>
        <taxon>Tracheophyta</taxon>
        <taxon>Spermatophyta</taxon>
        <taxon>Magnoliopsida</taxon>
        <taxon>Liliopsida</taxon>
        <taxon>Araceae</taxon>
        <taxon>Pothoideae</taxon>
        <taxon>Potheae</taxon>
        <taxon>Anthurium</taxon>
    </lineage>
</organism>
<dbReference type="InterPro" id="IPR029390">
    <property type="entry name" value="AP3B_C"/>
</dbReference>
<feature type="compositionally biased region" description="Polar residues" evidence="11">
    <location>
        <begin position="25"/>
        <end position="37"/>
    </location>
</feature>
<evidence type="ECO:0000259" key="12">
    <source>
        <dbReference type="SMART" id="SM01355"/>
    </source>
</evidence>
<keyword evidence="4" id="KW-0813">Transport</keyword>
<dbReference type="Pfam" id="PF24080">
    <property type="entry name" value="AP3B1_C_2"/>
    <property type="match status" value="1"/>
</dbReference>
<evidence type="ECO:0000256" key="4">
    <source>
        <dbReference type="ARBA" id="ARBA00022448"/>
    </source>
</evidence>
<feature type="domain" description="AP-3 complex subunit beta C-terminal" evidence="12">
    <location>
        <begin position="871"/>
        <end position="1023"/>
    </location>
</feature>
<dbReference type="GO" id="GO:0030665">
    <property type="term" value="C:clathrin-coated vesicle membrane"/>
    <property type="evidence" value="ECO:0007669"/>
    <property type="project" value="UniProtKB-SubCell"/>
</dbReference>
<gene>
    <name evidence="13" type="primary">AP3BA_7</name>
    <name evidence="13" type="ORF">g.90480</name>
</gene>
<evidence type="ECO:0000256" key="6">
    <source>
        <dbReference type="ARBA" id="ARBA00022927"/>
    </source>
</evidence>
<dbReference type="Gene3D" id="1.25.10.10">
    <property type="entry name" value="Leucine-rich Repeat Variant"/>
    <property type="match status" value="1"/>
</dbReference>
<evidence type="ECO:0000256" key="7">
    <source>
        <dbReference type="ARBA" id="ARBA00023034"/>
    </source>
</evidence>
<proteinExistence type="inferred from homology"/>
<dbReference type="GO" id="GO:0016192">
    <property type="term" value="P:vesicle-mediated transport"/>
    <property type="evidence" value="ECO:0007669"/>
    <property type="project" value="InterPro"/>
</dbReference>
<evidence type="ECO:0000256" key="1">
    <source>
        <dbReference type="ARBA" id="ARBA00004145"/>
    </source>
</evidence>
<dbReference type="GO" id="GO:0006886">
    <property type="term" value="P:intracellular protein transport"/>
    <property type="evidence" value="ECO:0007669"/>
    <property type="project" value="InterPro"/>
</dbReference>
<keyword evidence="8" id="KW-0472">Membrane</keyword>
<feature type="region of interest" description="Disordered" evidence="11">
    <location>
        <begin position="754"/>
        <end position="821"/>
    </location>
</feature>
<accession>A0A1D1Z459</accession>
<dbReference type="EMBL" id="GDJX01006324">
    <property type="protein sequence ID" value="JAT61612.1"/>
    <property type="molecule type" value="Transcribed_RNA"/>
</dbReference>
<dbReference type="PANTHER" id="PTHR11134">
    <property type="entry name" value="ADAPTOR COMPLEX SUBUNIT BETA FAMILY MEMBER"/>
    <property type="match status" value="1"/>
</dbReference>
<dbReference type="InterPro" id="IPR026740">
    <property type="entry name" value="AP3_beta"/>
</dbReference>
<name>A0A1D1Z459_9ARAE</name>
<dbReference type="InterPro" id="IPR002553">
    <property type="entry name" value="Clathrin/coatomer_adapt-like_N"/>
</dbReference>
<dbReference type="GO" id="GO:0030123">
    <property type="term" value="C:AP-3 adaptor complex"/>
    <property type="evidence" value="ECO:0007669"/>
    <property type="project" value="InterPro"/>
</dbReference>
<comment type="function">
    <text evidence="10">Subunit of non-clathrin- and clathrin-associated adaptor protein complex 3 (AP-3) that plays a role in protein sorting in the late-Golgi/trans-Golgi network (TGN) and/or endosomes. The AP complexes mediate both the recruitment of clathrin to membranes and the recognition of sorting signals within the cytosolic tails of transmembrane cargo molecules. AP-3 appears to be involved in the sorting of a subset of transmembrane proteins targeted to lysosomes and lysosome-related organelles. In concert with the BLOC-1 complex, AP-3 is required to target cargos into vesicles assembled at cell bodies for delivery into neurites and nerve terminals.</text>
</comment>
<comment type="subcellular location">
    <subcellularLocation>
        <location evidence="1">Cytoplasmic vesicle</location>
        <location evidence="1">Clathrin-coated vesicle membrane</location>
        <topology evidence="1">Peripheral membrane protein</topology>
        <orientation evidence="1">Cytoplasmic side</orientation>
    </subcellularLocation>
    <subcellularLocation>
        <location evidence="2">Golgi apparatus</location>
    </subcellularLocation>
</comment>
<dbReference type="Pfam" id="PF01602">
    <property type="entry name" value="Adaptin_N"/>
    <property type="match status" value="1"/>
</dbReference>
<dbReference type="SMART" id="SM01355">
    <property type="entry name" value="AP3B1_C"/>
    <property type="match status" value="1"/>
</dbReference>
<evidence type="ECO:0000256" key="2">
    <source>
        <dbReference type="ARBA" id="ARBA00004555"/>
    </source>
</evidence>
<keyword evidence="6" id="KW-0653">Protein transport</keyword>
<evidence type="ECO:0000256" key="11">
    <source>
        <dbReference type="SAM" id="MobiDB-lite"/>
    </source>
</evidence>
<feature type="region of interest" description="Disordered" evidence="11">
    <location>
        <begin position="15"/>
        <end position="46"/>
    </location>
</feature>
<dbReference type="InterPro" id="IPR011989">
    <property type="entry name" value="ARM-like"/>
</dbReference>
<dbReference type="InterPro" id="IPR016024">
    <property type="entry name" value="ARM-type_fold"/>
</dbReference>
<evidence type="ECO:0000256" key="5">
    <source>
        <dbReference type="ARBA" id="ARBA00022553"/>
    </source>
</evidence>
<sequence length="1195" mass="131316">VSCKILAFFSAPQIPQSRDAPASSPFPTFGQNPNLQSPPADRSPASMFPQLGATAESLSKASSLVFRIGTDAHLYDDPDDVSIAPLLDSSFDTEKAEALKRLLALIAQGEDVSNFFPQVVKNVASPSLEVKKLVYLYLLHYAEKRPNEALLSINCFQKDLSDPNPLVRAWALRAMSGIRLPVIAPLVLVALSKCAKDPSSYVRKCAANALPKLNDLHQEENVPALEELANILLNDHSPGVVGAAAAAFKSICPNNLSLVGRRFKRLCEMLPDVDEWGQIALIDILLRYVVVRHGLVEESIMLSSHHIETFHGKKEIFGSLSASNGPVLTEVERFEPKLSALMFRYYIQGSDEYLSTPIDTKRDDSGSYSLILTSTENSDVKLLLQCTSPLLWSQNTSVVLAAAGVHWILASQKDVDRIVKPILFILRSSYPSRYVVLRNVQVFAKAAPFLFAPYYEDFFVSSSDSYQMRALKLEILSTIATASSIPFILQEFQDYIKDPDRRFAVDAVAAIALCALKLPSVAKTCLEGLLALINQESSISHHGSIEGEAGVLVQAIISVKAIIKPDPAKYEKVIVHLIRNLDKVNEPTARALIIWIVGEYSYVGQLMLKIVPVVLSHLARHFTSEELEGKYQILNASAKVVLCAQGEELQLFRKLLCYIVELAKFDSNYDIRDRARMIEKLLISQVTISLEEKGSLRVEPNSELLRDKLVKHMFCEKIQSLSYSLNNLRLYLPGSLSQIVLHAAPGYTPLPKPCTLPEMAPEKRISQDGTVDSNSEDVTEPVMLSGSSIEGSHSDYDSEGSFISSADGGKPHSVSDSDDAAHNTVTGALDASATSLLIHHTDARVHHGMMSQSIEKNDVAPVTTDLANLVSKTSLESWLNEPGLPSANMSAGSSGEQASARISVNEIGITVRPKVHALLEPENGNGLRVGYIFPSETSNISPFLVCVAVFFENFSSEALNKIIIRDEGSSENPEFVNRTSGTCDSVVDPSHVPAIVPMEEIASLNPGDTARRILQVRFHHHLLPLKLAVFCNEKRHPIKLQPDIGYFVRPLPMDMDSFVKKECQLRGMFEYTRRCTFTDHVEPVGHEKNEDSLSDDKILVICQKTASKMLSNANIHLVSVDMPVSLKFDEVSGLCLRFSSEILSSSKPCLITLLAEGKCSEPLDISVKVNCEETVFGLNLLNRIVAFLASNVAST</sequence>
<evidence type="ECO:0000256" key="9">
    <source>
        <dbReference type="ARBA" id="ARBA00023329"/>
    </source>
</evidence>
<protein>
    <submittedName>
        <fullName evidence="13">AP3-complex subunit beta-A</fullName>
    </submittedName>
</protein>
<dbReference type="InterPro" id="IPR026739">
    <property type="entry name" value="AP_beta"/>
</dbReference>
<keyword evidence="7" id="KW-0333">Golgi apparatus</keyword>
<keyword evidence="9" id="KW-0968">Cytoplasmic vesicle</keyword>
<dbReference type="InterPro" id="IPR056314">
    <property type="entry name" value="AP3B1/2_C"/>
</dbReference>
<feature type="non-terminal residue" evidence="13">
    <location>
        <position position="1"/>
    </location>
</feature>
<comment type="similarity">
    <text evidence="3">Belongs to the adaptor complexes large subunit family.</text>
</comment>
<dbReference type="AlphaFoldDB" id="A0A1D1Z459"/>
<evidence type="ECO:0000256" key="3">
    <source>
        <dbReference type="ARBA" id="ARBA00006613"/>
    </source>
</evidence>
<dbReference type="PIRSF" id="PIRSF037096">
    <property type="entry name" value="AP3_complex_beta"/>
    <property type="match status" value="1"/>
</dbReference>
<feature type="compositionally biased region" description="Basic and acidic residues" evidence="11">
    <location>
        <begin position="809"/>
        <end position="821"/>
    </location>
</feature>